<accession>A0A452INQ9</accession>
<feature type="region of interest" description="Disordered" evidence="1">
    <location>
        <begin position="1"/>
        <end position="24"/>
    </location>
</feature>
<name>A0A452INQ9_9SAUR</name>
<reference evidence="2" key="2">
    <citation type="submission" date="2025-08" db="UniProtKB">
        <authorList>
            <consortium name="Ensembl"/>
        </authorList>
    </citation>
    <scope>IDENTIFICATION</scope>
</reference>
<dbReference type="Ensembl" id="ENSGAGT00000033754.1">
    <property type="protein sequence ID" value="ENSGAGP00000029727.1"/>
    <property type="gene ID" value="ENSGAGG00000021462.1"/>
</dbReference>
<feature type="compositionally biased region" description="Polar residues" evidence="1">
    <location>
        <begin position="1"/>
        <end position="15"/>
    </location>
</feature>
<proteinExistence type="predicted"/>
<dbReference type="Proteomes" id="UP000291020">
    <property type="component" value="Unassembled WGS sequence"/>
</dbReference>
<reference evidence="2" key="3">
    <citation type="submission" date="2025-09" db="UniProtKB">
        <authorList>
            <consortium name="Ensembl"/>
        </authorList>
    </citation>
    <scope>IDENTIFICATION</scope>
</reference>
<reference evidence="3" key="1">
    <citation type="journal article" date="2017" name="PLoS ONE">
        <title>The Agassiz's desert tortoise genome provides a resource for the conservation of a threatened species.</title>
        <authorList>
            <person name="Tollis M."/>
            <person name="DeNardo D.F."/>
            <person name="Cornelius J.A."/>
            <person name="Dolby G.A."/>
            <person name="Edwards T."/>
            <person name="Henen B.T."/>
            <person name="Karl A.E."/>
            <person name="Murphy R.W."/>
            <person name="Kusumi K."/>
        </authorList>
    </citation>
    <scope>NUCLEOTIDE SEQUENCE [LARGE SCALE GENOMIC DNA]</scope>
</reference>
<keyword evidence="3" id="KW-1185">Reference proteome</keyword>
<evidence type="ECO:0000313" key="3">
    <source>
        <dbReference type="Proteomes" id="UP000291020"/>
    </source>
</evidence>
<evidence type="ECO:0000313" key="2">
    <source>
        <dbReference type="Ensembl" id="ENSGAGP00000029727.1"/>
    </source>
</evidence>
<evidence type="ECO:0000256" key="1">
    <source>
        <dbReference type="SAM" id="MobiDB-lite"/>
    </source>
</evidence>
<protein>
    <submittedName>
        <fullName evidence="2">Uncharacterized protein</fullName>
    </submittedName>
</protein>
<dbReference type="AlphaFoldDB" id="A0A452INQ9"/>
<organism evidence="2 3">
    <name type="scientific">Gopherus agassizii</name>
    <name type="common">Agassiz's desert tortoise</name>
    <dbReference type="NCBI Taxonomy" id="38772"/>
    <lineage>
        <taxon>Eukaryota</taxon>
        <taxon>Metazoa</taxon>
        <taxon>Chordata</taxon>
        <taxon>Craniata</taxon>
        <taxon>Vertebrata</taxon>
        <taxon>Euteleostomi</taxon>
        <taxon>Archelosauria</taxon>
        <taxon>Testudinata</taxon>
        <taxon>Testudines</taxon>
        <taxon>Cryptodira</taxon>
        <taxon>Durocryptodira</taxon>
        <taxon>Testudinoidea</taxon>
        <taxon>Testudinidae</taxon>
        <taxon>Gopherus</taxon>
    </lineage>
</organism>
<feature type="region of interest" description="Disordered" evidence="1">
    <location>
        <begin position="60"/>
        <end position="95"/>
    </location>
</feature>
<sequence length="95" mass="9585">MTMTANKNASATNRAGGSKVPQDTLDRGVLHSLWVPQKTLAGPGTPELLLVWVFGSNSAAGGPSAAGPTAEVPRRPVAGGPSTPGPAAEELGLQW</sequence>